<evidence type="ECO:0000256" key="1">
    <source>
        <dbReference type="SAM" id="Coils"/>
    </source>
</evidence>
<comment type="caution">
    <text evidence="3">The sequence shown here is derived from an EMBL/GenBank/DDBJ whole genome shotgun (WGS) entry which is preliminary data.</text>
</comment>
<proteinExistence type="predicted"/>
<feature type="compositionally biased region" description="Basic and acidic residues" evidence="2">
    <location>
        <begin position="50"/>
        <end position="62"/>
    </location>
</feature>
<reference evidence="3" key="2">
    <citation type="submission" date="2020-11" db="EMBL/GenBank/DDBJ databases">
        <authorList>
            <person name="Cecchin M."/>
            <person name="Marcolungo L."/>
            <person name="Rossato M."/>
            <person name="Girolomoni L."/>
            <person name="Cosentino E."/>
            <person name="Cuine S."/>
            <person name="Li-Beisson Y."/>
            <person name="Delledonne M."/>
            <person name="Ballottari M."/>
        </authorList>
    </citation>
    <scope>NUCLEOTIDE SEQUENCE</scope>
    <source>
        <strain evidence="3">211/11P</strain>
        <tissue evidence="3">Whole cell</tissue>
    </source>
</reference>
<dbReference type="EMBL" id="SIDB01000004">
    <property type="protein sequence ID" value="KAI3433821.1"/>
    <property type="molecule type" value="Genomic_DNA"/>
</dbReference>
<reference evidence="3" key="1">
    <citation type="journal article" date="2019" name="Plant J.">
        <title>Chlorella vulgaris genome assembly and annotation reveals the molecular basis for metabolic acclimation to high light conditions.</title>
        <authorList>
            <person name="Cecchin M."/>
            <person name="Marcolungo L."/>
            <person name="Rossato M."/>
            <person name="Girolomoni L."/>
            <person name="Cosentino E."/>
            <person name="Cuine S."/>
            <person name="Li-Beisson Y."/>
            <person name="Delledonne M."/>
            <person name="Ballottari M."/>
        </authorList>
    </citation>
    <scope>NUCLEOTIDE SEQUENCE</scope>
    <source>
        <strain evidence="3">211/11P</strain>
    </source>
</reference>
<feature type="region of interest" description="Disordered" evidence="2">
    <location>
        <begin position="16"/>
        <end position="35"/>
    </location>
</feature>
<dbReference type="Proteomes" id="UP001055712">
    <property type="component" value="Unassembled WGS sequence"/>
</dbReference>
<organism evidence="3 4">
    <name type="scientific">Chlorella vulgaris</name>
    <name type="common">Green alga</name>
    <dbReference type="NCBI Taxonomy" id="3077"/>
    <lineage>
        <taxon>Eukaryota</taxon>
        <taxon>Viridiplantae</taxon>
        <taxon>Chlorophyta</taxon>
        <taxon>core chlorophytes</taxon>
        <taxon>Trebouxiophyceae</taxon>
        <taxon>Chlorellales</taxon>
        <taxon>Chlorellaceae</taxon>
        <taxon>Chlorella clade</taxon>
        <taxon>Chlorella</taxon>
    </lineage>
</organism>
<keyword evidence="4" id="KW-1185">Reference proteome</keyword>
<accession>A0A9D4TSZ4</accession>
<sequence>MLALRLAAPAAAPRLDGLAGSRHQPSASLRGFGQPPPHFLACRAWRDGRDAADTQDGGRWDETLPPPPAPSSSASPTSSQDAEGEMLRQILQTLQSFKDLRDEFNNMATKFEALQDSFEATTQATEAEVVDIMAGIEATEANFAAFLAELQAANEEAACMDRKMSKLEAAVANAAARFPQRRRAGRAEPFKNGRVARR</sequence>
<evidence type="ECO:0000313" key="3">
    <source>
        <dbReference type="EMBL" id="KAI3433821.1"/>
    </source>
</evidence>
<keyword evidence="1" id="KW-0175">Coiled coil</keyword>
<feature type="region of interest" description="Disordered" evidence="2">
    <location>
        <begin position="50"/>
        <end position="83"/>
    </location>
</feature>
<name>A0A9D4TSZ4_CHLVU</name>
<evidence type="ECO:0000313" key="4">
    <source>
        <dbReference type="Proteomes" id="UP001055712"/>
    </source>
</evidence>
<feature type="region of interest" description="Disordered" evidence="2">
    <location>
        <begin position="178"/>
        <end position="198"/>
    </location>
</feature>
<evidence type="ECO:0000256" key="2">
    <source>
        <dbReference type="SAM" id="MobiDB-lite"/>
    </source>
</evidence>
<gene>
    <name evidence="3" type="ORF">D9Q98_003625</name>
</gene>
<feature type="coiled-coil region" evidence="1">
    <location>
        <begin position="136"/>
        <end position="170"/>
    </location>
</feature>
<dbReference type="AlphaFoldDB" id="A0A9D4TSZ4"/>
<protein>
    <submittedName>
        <fullName evidence="3">Uncharacterized protein</fullName>
    </submittedName>
</protein>